<dbReference type="AlphaFoldDB" id="X1JT79"/>
<organism evidence="1">
    <name type="scientific">marine sediment metagenome</name>
    <dbReference type="NCBI Taxonomy" id="412755"/>
    <lineage>
        <taxon>unclassified sequences</taxon>
        <taxon>metagenomes</taxon>
        <taxon>ecological metagenomes</taxon>
    </lineage>
</organism>
<feature type="non-terminal residue" evidence="1">
    <location>
        <position position="138"/>
    </location>
</feature>
<protein>
    <submittedName>
        <fullName evidence="1">Uncharacterized protein</fullName>
    </submittedName>
</protein>
<proteinExistence type="predicted"/>
<reference evidence="1" key="1">
    <citation type="journal article" date="2014" name="Front. Microbiol.">
        <title>High frequency of phylogenetically diverse reductive dehalogenase-homologous genes in deep subseafloor sedimentary metagenomes.</title>
        <authorList>
            <person name="Kawai M."/>
            <person name="Futagami T."/>
            <person name="Toyoda A."/>
            <person name="Takaki Y."/>
            <person name="Nishi S."/>
            <person name="Hori S."/>
            <person name="Arai W."/>
            <person name="Tsubouchi T."/>
            <person name="Morono Y."/>
            <person name="Uchiyama I."/>
            <person name="Ito T."/>
            <person name="Fujiyama A."/>
            <person name="Inagaki F."/>
            <person name="Takami H."/>
        </authorList>
    </citation>
    <scope>NUCLEOTIDE SEQUENCE</scope>
    <source>
        <strain evidence="1">Expedition CK06-06</strain>
    </source>
</reference>
<accession>X1JT79</accession>
<sequence length="138" mass="15221">MAYKEEGSGKLTLLALAAGGLWWWNKQYPGRLSTYWQWVKAKMSPASLGNPTNFQVSPIYATSERPSEARVLDSAGYTVVSKTLQNLRGGLSPQEEVLFEAVRESESVPPRRFGQDPYDRMESIKSGGDFVTAATLAS</sequence>
<evidence type="ECO:0000313" key="1">
    <source>
        <dbReference type="EMBL" id="GAH97297.1"/>
    </source>
</evidence>
<comment type="caution">
    <text evidence="1">The sequence shown here is derived from an EMBL/GenBank/DDBJ whole genome shotgun (WGS) entry which is preliminary data.</text>
</comment>
<gene>
    <name evidence="1" type="ORF">S06H3_01430</name>
</gene>
<name>X1JT79_9ZZZZ</name>
<dbReference type="EMBL" id="BARV01000356">
    <property type="protein sequence ID" value="GAH97297.1"/>
    <property type="molecule type" value="Genomic_DNA"/>
</dbReference>